<name>A0A9Q2RXM6_9RHOB</name>
<dbReference type="AlphaFoldDB" id="A0A9Q2RXM6"/>
<dbReference type="SUPFAM" id="SSF53756">
    <property type="entry name" value="UDP-Glycosyltransferase/glycogen phosphorylase"/>
    <property type="match status" value="1"/>
</dbReference>
<evidence type="ECO:0000313" key="3">
    <source>
        <dbReference type="Proteomes" id="UP000809337"/>
    </source>
</evidence>
<feature type="domain" description="Glycosyl transferase family 1" evidence="1">
    <location>
        <begin position="179"/>
        <end position="331"/>
    </location>
</feature>
<dbReference type="CDD" id="cd03801">
    <property type="entry name" value="GT4_PimA-like"/>
    <property type="match status" value="1"/>
</dbReference>
<protein>
    <submittedName>
        <fullName evidence="2">Glycosyltransferase family 4 protein</fullName>
    </submittedName>
</protein>
<dbReference type="PANTHER" id="PTHR45947">
    <property type="entry name" value="SULFOQUINOVOSYL TRANSFERASE SQD2"/>
    <property type="match status" value="1"/>
</dbReference>
<dbReference type="RefSeq" id="WP_231036722.1">
    <property type="nucleotide sequence ID" value="NZ_JAJNGX010000071.1"/>
</dbReference>
<evidence type="ECO:0000259" key="1">
    <source>
        <dbReference type="Pfam" id="PF00534"/>
    </source>
</evidence>
<reference evidence="2" key="1">
    <citation type="submission" date="2021-01" db="EMBL/GenBank/DDBJ databases">
        <title>Diatom-associated Roseobacters Show Island Model of Population Structure.</title>
        <authorList>
            <person name="Qu L."/>
            <person name="Feng X."/>
            <person name="Chen Y."/>
            <person name="Li L."/>
            <person name="Wang X."/>
            <person name="Hu Z."/>
            <person name="Wang H."/>
            <person name="Luo H."/>
        </authorList>
    </citation>
    <scope>NUCLEOTIDE SEQUENCE</scope>
    <source>
        <strain evidence="2">SM26-45</strain>
    </source>
</reference>
<evidence type="ECO:0000313" key="2">
    <source>
        <dbReference type="EMBL" id="MBM2357776.1"/>
    </source>
</evidence>
<dbReference type="InterPro" id="IPR050194">
    <property type="entry name" value="Glycosyltransferase_grp1"/>
</dbReference>
<dbReference type="InterPro" id="IPR001296">
    <property type="entry name" value="Glyco_trans_1"/>
</dbReference>
<dbReference type="Proteomes" id="UP000809337">
    <property type="component" value="Unassembled WGS sequence"/>
</dbReference>
<comment type="caution">
    <text evidence="2">The sequence shown here is derived from an EMBL/GenBank/DDBJ whole genome shotgun (WGS) entry which is preliminary data.</text>
</comment>
<dbReference type="Gene3D" id="3.40.50.2000">
    <property type="entry name" value="Glycogen Phosphorylase B"/>
    <property type="match status" value="2"/>
</dbReference>
<sequence>MRIAVVNTQVPFIKGGAELHASNLCKALEEHGHDVVQVLIPFKWYPGSTLVDNIMAARLLDLSESTGTPIDLMVGLRFPAYLAQHQNKVFWIIHQYRSAYDMWDSGHSDLLQQPDGTALREFIREEDLNAFKKTQHPIYSNSQNVAKRLLKYTQQISTPLYHPPPNHESLQQGGFGDYLFAPSRLTPGKRQDLILEALAETRDSIRIVFAGVPDTRAYFDQLRQKAYDLNIEDRITWLGEVSDAELIKCYAESRAVIFIPQDEDYGYITLEAMLSGKPVITSTDAGGPLEFIQHESEGLISKPTPKDLAHNFSRIMQDKNLAETMGASAHKRYMSMNINWDHVVSTLTGRTGD</sequence>
<accession>A0A9Q2RXM6</accession>
<dbReference type="GO" id="GO:0016757">
    <property type="term" value="F:glycosyltransferase activity"/>
    <property type="evidence" value="ECO:0007669"/>
    <property type="project" value="InterPro"/>
</dbReference>
<gene>
    <name evidence="2" type="ORF">JQX14_24950</name>
</gene>
<organism evidence="2 3">
    <name type="scientific">Pseudosulfitobacter pseudonitzschiae</name>
    <dbReference type="NCBI Taxonomy" id="1402135"/>
    <lineage>
        <taxon>Bacteria</taxon>
        <taxon>Pseudomonadati</taxon>
        <taxon>Pseudomonadota</taxon>
        <taxon>Alphaproteobacteria</taxon>
        <taxon>Rhodobacterales</taxon>
        <taxon>Roseobacteraceae</taxon>
        <taxon>Pseudosulfitobacter</taxon>
    </lineage>
</organism>
<dbReference type="EMBL" id="JAFBWN010000070">
    <property type="protein sequence ID" value="MBM2357776.1"/>
    <property type="molecule type" value="Genomic_DNA"/>
</dbReference>
<dbReference type="Pfam" id="PF00534">
    <property type="entry name" value="Glycos_transf_1"/>
    <property type="match status" value="1"/>
</dbReference>
<dbReference type="PANTHER" id="PTHR45947:SF3">
    <property type="entry name" value="SULFOQUINOVOSYL TRANSFERASE SQD2"/>
    <property type="match status" value="1"/>
</dbReference>
<proteinExistence type="predicted"/>